<evidence type="ECO:0008006" key="2">
    <source>
        <dbReference type="Google" id="ProtNLM"/>
    </source>
</evidence>
<reference evidence="1" key="1">
    <citation type="submission" date="2018-06" db="EMBL/GenBank/DDBJ databases">
        <authorList>
            <person name="Zhirakovskaya E."/>
        </authorList>
    </citation>
    <scope>NUCLEOTIDE SEQUENCE</scope>
</reference>
<proteinExistence type="predicted"/>
<accession>A0A3B1D2N6</accession>
<dbReference type="AlphaFoldDB" id="A0A3B1D2N6"/>
<evidence type="ECO:0000313" key="1">
    <source>
        <dbReference type="EMBL" id="VAX29250.1"/>
    </source>
</evidence>
<dbReference type="EMBL" id="UOGH01000110">
    <property type="protein sequence ID" value="VAX29250.1"/>
    <property type="molecule type" value="Genomic_DNA"/>
</dbReference>
<dbReference type="SUPFAM" id="SSF56925">
    <property type="entry name" value="OMPA-like"/>
    <property type="match status" value="1"/>
</dbReference>
<name>A0A3B1D2N6_9ZZZZ</name>
<protein>
    <recommendedName>
        <fullName evidence="2">Outer membrane protein beta-barrel domain-containing protein</fullName>
    </recommendedName>
</protein>
<organism evidence="1">
    <name type="scientific">hydrothermal vent metagenome</name>
    <dbReference type="NCBI Taxonomy" id="652676"/>
    <lineage>
        <taxon>unclassified sequences</taxon>
        <taxon>metagenomes</taxon>
        <taxon>ecological metagenomes</taxon>
    </lineage>
</organism>
<dbReference type="Gene3D" id="2.40.160.20">
    <property type="match status" value="1"/>
</dbReference>
<dbReference type="InterPro" id="IPR011250">
    <property type="entry name" value="OMP/PagP_B-barrel"/>
</dbReference>
<gene>
    <name evidence="1" type="ORF">MNBD_NITROSPIRAE02-13</name>
</gene>
<sequence>MIKKTGLIALLMFVLSLPSVGLAATVGNTAETQGAAGKFSLGVEYDGVTNRDLKWKSGTMSMTYLGVTDSDTIPSAGDSIEDMEAESNRIFLKGTVGVHPNVDVFVKLGMADADWKMTEKSPGSPDSKTEFNGDWDLAYGIGAKAKLFQTPGGLRVMADAQYLRYEVDGKLKTDGTEFDQDILADLRSTDPNATFSSTKKTKVQEWQVALYVNKTIGKFSPYGGVKYSDFKADLELDGSGQYLGDPFSIKIDGKSEADKNFGIFLGTDIYVIPNKLSVNLEGRFIDETAFTIGANYKF</sequence>